<reference evidence="9" key="2">
    <citation type="journal article" date="2023" name="Syst. Appl. Microbiol.">
        <title>Govania unica gen. nov., sp. nov., a rare biosphere bacterium that represents a novel family in the class Alphaproteobacteria.</title>
        <authorList>
            <person name="Vandamme P."/>
            <person name="Peeters C."/>
            <person name="Hettiarachchi A."/>
            <person name="Cnockaert M."/>
            <person name="Carlier A."/>
        </authorList>
    </citation>
    <scope>NUCLEOTIDE SEQUENCE</scope>
    <source>
        <strain evidence="9">LMG 31809</strain>
    </source>
</reference>
<dbReference type="GO" id="GO:0005886">
    <property type="term" value="C:plasma membrane"/>
    <property type="evidence" value="ECO:0007669"/>
    <property type="project" value="UniProtKB-SubCell"/>
</dbReference>
<reference evidence="9" key="1">
    <citation type="submission" date="2022-08" db="EMBL/GenBank/DDBJ databases">
        <authorList>
            <person name="Vandamme P."/>
            <person name="Hettiarachchi A."/>
            <person name="Peeters C."/>
            <person name="Cnockaert M."/>
            <person name="Carlier A."/>
        </authorList>
    </citation>
    <scope>NUCLEOTIDE SEQUENCE</scope>
    <source>
        <strain evidence="9">LMG 31809</strain>
    </source>
</reference>
<dbReference type="InterPro" id="IPR025857">
    <property type="entry name" value="MacB_PCD"/>
</dbReference>
<keyword evidence="3 6" id="KW-0812">Transmembrane</keyword>
<dbReference type="InterPro" id="IPR003838">
    <property type="entry name" value="ABC3_permease_C"/>
</dbReference>
<dbReference type="AlphaFoldDB" id="A0A9X3TZM3"/>
<evidence type="ECO:0000256" key="6">
    <source>
        <dbReference type="SAM" id="Phobius"/>
    </source>
</evidence>
<sequence length="386" mass="42602">MKYLMLIWAGLTRKRTRLALTLLSVMAAFALFGFLDAVRVAFNATDRVVGIDRLIVASRLSLIQPLPASYLNRIRSTPGVAGVASGNWFGGIYQDPKNFFPNIAISGQSYLDIYPEILLTPEERLAFTSTRTGAIVGETLAKRFGWKVGDKIPLQATIFPNKSTGNTWTFDLVGIFHTPSAELRDIEQNFFFRYDYFDEGRSTLPGTVGWYIVKVSDPKRSEEVAQAIDRMFRNSSDETKTQSEREFQLSFAKQIGDIGLIVSAIMGAVFFTLVILTGNTMSQSFRERIPEFAVLKTLGFTNRQVLWLVLAEAVLLMLLGGIGGLLLARAALPLLAAATGGQMVLPITMRTVWTGFMLMIAIGIMIGVPPALRAMRLKIVDALAGR</sequence>
<feature type="transmembrane region" description="Helical" evidence="6">
    <location>
        <begin position="352"/>
        <end position="372"/>
    </location>
</feature>
<dbReference type="Proteomes" id="UP001141619">
    <property type="component" value="Unassembled WGS sequence"/>
</dbReference>
<evidence type="ECO:0000313" key="10">
    <source>
        <dbReference type="Proteomes" id="UP001141619"/>
    </source>
</evidence>
<name>A0A9X3TZM3_9PROT</name>
<evidence type="ECO:0000313" key="9">
    <source>
        <dbReference type="EMBL" id="MDA5194364.1"/>
    </source>
</evidence>
<comment type="caution">
    <text evidence="9">The sequence shown here is derived from an EMBL/GenBank/DDBJ whole genome shotgun (WGS) entry which is preliminary data.</text>
</comment>
<evidence type="ECO:0000256" key="5">
    <source>
        <dbReference type="ARBA" id="ARBA00023136"/>
    </source>
</evidence>
<gene>
    <name evidence="9" type="ORF">NYP16_10420</name>
</gene>
<feature type="domain" description="MacB-like periplasmic core" evidence="8">
    <location>
        <begin position="23"/>
        <end position="230"/>
    </location>
</feature>
<feature type="transmembrane region" description="Helical" evidence="6">
    <location>
        <begin position="258"/>
        <end position="278"/>
    </location>
</feature>
<dbReference type="PANTHER" id="PTHR43738:SF3">
    <property type="entry name" value="ABC TRANSPORTER PERMEASE"/>
    <property type="match status" value="1"/>
</dbReference>
<proteinExistence type="predicted"/>
<keyword evidence="2" id="KW-1003">Cell membrane</keyword>
<evidence type="ECO:0000259" key="7">
    <source>
        <dbReference type="Pfam" id="PF02687"/>
    </source>
</evidence>
<protein>
    <submittedName>
        <fullName evidence="9">ABC transporter permease</fullName>
    </submittedName>
</protein>
<evidence type="ECO:0000256" key="4">
    <source>
        <dbReference type="ARBA" id="ARBA00022989"/>
    </source>
</evidence>
<dbReference type="PANTHER" id="PTHR43738">
    <property type="entry name" value="ABC TRANSPORTER, MEMBRANE PROTEIN"/>
    <property type="match status" value="1"/>
</dbReference>
<keyword evidence="4 6" id="KW-1133">Transmembrane helix</keyword>
<comment type="subcellular location">
    <subcellularLocation>
        <location evidence="1">Cell membrane</location>
        <topology evidence="1">Multi-pass membrane protein</topology>
    </subcellularLocation>
</comment>
<dbReference type="Pfam" id="PF02687">
    <property type="entry name" value="FtsX"/>
    <property type="match status" value="1"/>
</dbReference>
<dbReference type="EMBL" id="JANWOI010000003">
    <property type="protein sequence ID" value="MDA5194364.1"/>
    <property type="molecule type" value="Genomic_DNA"/>
</dbReference>
<accession>A0A9X3TZM3</accession>
<evidence type="ECO:0000259" key="8">
    <source>
        <dbReference type="Pfam" id="PF12704"/>
    </source>
</evidence>
<organism evidence="9 10">
    <name type="scientific">Govanella unica</name>
    <dbReference type="NCBI Taxonomy" id="2975056"/>
    <lineage>
        <taxon>Bacteria</taxon>
        <taxon>Pseudomonadati</taxon>
        <taxon>Pseudomonadota</taxon>
        <taxon>Alphaproteobacteria</taxon>
        <taxon>Emcibacterales</taxon>
        <taxon>Govanellaceae</taxon>
        <taxon>Govanella</taxon>
    </lineage>
</organism>
<evidence type="ECO:0000256" key="2">
    <source>
        <dbReference type="ARBA" id="ARBA00022475"/>
    </source>
</evidence>
<dbReference type="InterPro" id="IPR051125">
    <property type="entry name" value="ABC-4/HrtB_transporter"/>
</dbReference>
<dbReference type="Pfam" id="PF12704">
    <property type="entry name" value="MacB_PCD"/>
    <property type="match status" value="1"/>
</dbReference>
<feature type="domain" description="ABC3 transporter permease C-terminal" evidence="7">
    <location>
        <begin position="265"/>
        <end position="378"/>
    </location>
</feature>
<keyword evidence="10" id="KW-1185">Reference proteome</keyword>
<dbReference type="RefSeq" id="WP_346742505.1">
    <property type="nucleotide sequence ID" value="NZ_JANWOI010000003.1"/>
</dbReference>
<evidence type="ECO:0000256" key="1">
    <source>
        <dbReference type="ARBA" id="ARBA00004651"/>
    </source>
</evidence>
<evidence type="ECO:0000256" key="3">
    <source>
        <dbReference type="ARBA" id="ARBA00022692"/>
    </source>
</evidence>
<feature type="transmembrane region" description="Helical" evidence="6">
    <location>
        <begin position="305"/>
        <end position="332"/>
    </location>
</feature>
<keyword evidence="5 6" id="KW-0472">Membrane</keyword>